<dbReference type="Proteomes" id="UP000016922">
    <property type="component" value="Unassembled WGS sequence"/>
</dbReference>
<feature type="compositionally biased region" description="Basic and acidic residues" evidence="1">
    <location>
        <begin position="253"/>
        <end position="298"/>
    </location>
</feature>
<proteinExistence type="predicted"/>
<feature type="compositionally biased region" description="Low complexity" evidence="1">
    <location>
        <begin position="41"/>
        <end position="58"/>
    </location>
</feature>
<evidence type="ECO:0000256" key="2">
    <source>
        <dbReference type="SAM" id="SignalP"/>
    </source>
</evidence>
<sequence>MHSHYLLLLLTPIISAIAIPQAPSPNPIPSSNTDTNGQAKPTPSITSPSPSTTPTGSPDGKSYSANNPVPIAAPEDRPKHQPGKDYWGNDEERRRPGAIMHEDPGRNRGWPGIFPWWKKPTNIREKIRKLAPELQRFLNMVLDKKMIREQLLLNTINAYEKMPKPPTSAGGSTTVTGTGGTSTSTGTGGVTPNAVPSASPLPPIKPAVKEAPAPASGDKSDYGNAEKKNMARQEIGNDKRDLNHPDAYTHANHARDAKIEENGNEKRDLNHPDAYTHENHARDTKVEKSEHEKRDLNHPDAYTHANHARDTKIEKSETAKRDLNHPDAYTHANHARDAMVGSAIRLPPPATPEGNSMIESKLEKRDVNYLDADFHANQRRNAEKDSGAPIGGGKAQKGPQVKGGKRDVNYLDANVHADQARDVNAEMAERSELGRREEISCYAGGRCSGFQGKAQMKYNIDNTLGTKELKLDLEDDSLEVKFGKEKRDEMTEMEEDDRAWGMQHY</sequence>
<feature type="region of interest" description="Disordered" evidence="1">
    <location>
        <begin position="163"/>
        <end position="226"/>
    </location>
</feature>
<accession>S3DLS1</accession>
<keyword evidence="2" id="KW-0732">Signal</keyword>
<feature type="chain" id="PRO_5004508477" evidence="2">
    <location>
        <begin position="19"/>
        <end position="505"/>
    </location>
</feature>
<feature type="region of interest" description="Disordered" evidence="1">
    <location>
        <begin position="24"/>
        <end position="106"/>
    </location>
</feature>
<feature type="signal peptide" evidence="2">
    <location>
        <begin position="1"/>
        <end position="18"/>
    </location>
</feature>
<dbReference type="GeneID" id="19463329"/>
<feature type="region of interest" description="Disordered" evidence="1">
    <location>
        <begin position="484"/>
        <end position="505"/>
    </location>
</feature>
<feature type="region of interest" description="Disordered" evidence="1">
    <location>
        <begin position="253"/>
        <end position="326"/>
    </location>
</feature>
<dbReference type="AlphaFoldDB" id="S3DLS1"/>
<feature type="compositionally biased region" description="Low complexity" evidence="1">
    <location>
        <begin position="167"/>
        <end position="185"/>
    </location>
</feature>
<feature type="compositionally biased region" description="Basic and acidic residues" evidence="1">
    <location>
        <begin position="307"/>
        <end position="325"/>
    </location>
</feature>
<feature type="region of interest" description="Disordered" evidence="1">
    <location>
        <begin position="375"/>
        <end position="404"/>
    </location>
</feature>
<protein>
    <submittedName>
        <fullName evidence="3">Uncharacterized protein</fullName>
    </submittedName>
</protein>
<dbReference type="RefSeq" id="XP_008084842.1">
    <property type="nucleotide sequence ID" value="XM_008086651.1"/>
</dbReference>
<dbReference type="KEGG" id="glz:GLAREA_04274"/>
<reference evidence="3 4" key="1">
    <citation type="journal article" date="2013" name="BMC Genomics">
        <title>Genomics-driven discovery of the pneumocandin biosynthetic gene cluster in the fungus Glarea lozoyensis.</title>
        <authorList>
            <person name="Chen L."/>
            <person name="Yue Q."/>
            <person name="Zhang X."/>
            <person name="Xiang M."/>
            <person name="Wang C."/>
            <person name="Li S."/>
            <person name="Che Y."/>
            <person name="Ortiz-Lopez F.J."/>
            <person name="Bills G.F."/>
            <person name="Liu X."/>
            <person name="An Z."/>
        </authorList>
    </citation>
    <scope>NUCLEOTIDE SEQUENCE [LARGE SCALE GENOMIC DNA]</scope>
    <source>
        <strain evidence="4">ATCC 20868 / MF5171</strain>
    </source>
</reference>
<evidence type="ECO:0000256" key="1">
    <source>
        <dbReference type="SAM" id="MobiDB-lite"/>
    </source>
</evidence>
<feature type="compositionally biased region" description="Basic and acidic residues" evidence="1">
    <location>
        <begin position="90"/>
        <end position="106"/>
    </location>
</feature>
<name>S3DLS1_GLAL2</name>
<evidence type="ECO:0000313" key="3">
    <source>
        <dbReference type="EMBL" id="EPE27483.1"/>
    </source>
</evidence>
<organism evidence="3 4">
    <name type="scientific">Glarea lozoyensis (strain ATCC 20868 / MF5171)</name>
    <dbReference type="NCBI Taxonomy" id="1116229"/>
    <lineage>
        <taxon>Eukaryota</taxon>
        <taxon>Fungi</taxon>
        <taxon>Dikarya</taxon>
        <taxon>Ascomycota</taxon>
        <taxon>Pezizomycotina</taxon>
        <taxon>Leotiomycetes</taxon>
        <taxon>Helotiales</taxon>
        <taxon>Helotiaceae</taxon>
        <taxon>Glarea</taxon>
    </lineage>
</organism>
<gene>
    <name evidence="3" type="ORF">GLAREA_04274</name>
</gene>
<dbReference type="HOGENOM" id="CLU_542966_0_0_1"/>
<evidence type="ECO:0000313" key="4">
    <source>
        <dbReference type="Proteomes" id="UP000016922"/>
    </source>
</evidence>
<dbReference type="EMBL" id="KE145369">
    <property type="protein sequence ID" value="EPE27483.1"/>
    <property type="molecule type" value="Genomic_DNA"/>
</dbReference>
<keyword evidence="4" id="KW-1185">Reference proteome</keyword>
<feature type="compositionally biased region" description="Basic and acidic residues" evidence="1">
    <location>
        <begin position="375"/>
        <end position="386"/>
    </location>
</feature>
<dbReference type="OrthoDB" id="10304496at2759"/>
<feature type="compositionally biased region" description="Basic and acidic residues" evidence="1">
    <location>
        <begin position="74"/>
        <end position="83"/>
    </location>
</feature>